<dbReference type="InterPro" id="IPR038063">
    <property type="entry name" value="Transpep_catalytic_dom"/>
</dbReference>
<organism evidence="9 10">
    <name type="scientific">Moritella yayanosii</name>
    <dbReference type="NCBI Taxonomy" id="69539"/>
    <lineage>
        <taxon>Bacteria</taxon>
        <taxon>Pseudomonadati</taxon>
        <taxon>Pseudomonadota</taxon>
        <taxon>Gammaproteobacteria</taxon>
        <taxon>Alteromonadales</taxon>
        <taxon>Moritellaceae</taxon>
        <taxon>Moritella</taxon>
    </lineage>
</organism>
<dbReference type="InterPro" id="IPR036365">
    <property type="entry name" value="PGBD-like_sf"/>
</dbReference>
<evidence type="ECO:0000259" key="8">
    <source>
        <dbReference type="PROSITE" id="PS52029"/>
    </source>
</evidence>
<dbReference type="SUPFAM" id="SSF47090">
    <property type="entry name" value="PGBD-like"/>
    <property type="match status" value="1"/>
</dbReference>
<feature type="active site" description="Nucleophile" evidence="7">
    <location>
        <position position="366"/>
    </location>
</feature>
<dbReference type="Gene3D" id="1.10.101.10">
    <property type="entry name" value="PGBD-like superfamily/PGBD"/>
    <property type="match status" value="1"/>
</dbReference>
<dbReference type="Pfam" id="PF01471">
    <property type="entry name" value="PG_binding_1"/>
    <property type="match status" value="1"/>
</dbReference>
<keyword evidence="5 7" id="KW-0573">Peptidoglycan synthesis</keyword>
<keyword evidence="3" id="KW-0808">Transferase</keyword>
<proteinExistence type="inferred from homology"/>
<evidence type="ECO:0000313" key="10">
    <source>
        <dbReference type="Proteomes" id="UP000250163"/>
    </source>
</evidence>
<dbReference type="InterPro" id="IPR052905">
    <property type="entry name" value="LD-transpeptidase_YkuD-like"/>
</dbReference>
<evidence type="ECO:0000256" key="3">
    <source>
        <dbReference type="ARBA" id="ARBA00022679"/>
    </source>
</evidence>
<dbReference type="KEGG" id="mya:MORIYA_0867"/>
<dbReference type="InterPro" id="IPR036366">
    <property type="entry name" value="PGBDSf"/>
</dbReference>
<sequence length="437" mass="50561">MYKNYLFKRLKIIQKLTDNNNMKSSLLFIMISSISYHASALPHHQVSMLGKTTHMTNSMDTVSDEHYAYVNHRNIQADNLLPKIDAVSDVPVSKQVLQFSSRTRYLNWLSVQYSWDDIALSRLLHPGDSSAAVHEIHSRLILLGDSEESLRPSDVYTVEMAVAVRNFQRRHGLKADAIIGPDTLKWLNINPQRRAALLQKNMEEKIHFMANLSDRYLLVNIPAYELLLSDNGKIALRSRVIVGKPKKPTPILTSQISSMVINPSWRVPRSILEDDLLPKVKMNGEFFSQRNFKVFNYQNQTIEKSPQEWQKLAYGQFPYRLEQMPGTKNALGRYKFYFPNDFSVYLHDTNNPQLFSNANRALSSGCIRIEKVDELANWIANSLVDNKPLWSRLKTTRETTKWFPLNDVLPVHLVYWTAWIDDSGLSQFRDDIYALQR</sequence>
<feature type="active site" description="Proton donor/acceptor" evidence="7">
    <location>
        <position position="347"/>
    </location>
</feature>
<evidence type="ECO:0000256" key="6">
    <source>
        <dbReference type="ARBA" id="ARBA00023316"/>
    </source>
</evidence>
<gene>
    <name evidence="9" type="ORF">MORIYA_0867</name>
</gene>
<dbReference type="InterPro" id="IPR005490">
    <property type="entry name" value="LD_TPept_cat_dom"/>
</dbReference>
<evidence type="ECO:0000256" key="2">
    <source>
        <dbReference type="ARBA" id="ARBA00005992"/>
    </source>
</evidence>
<dbReference type="UniPathway" id="UPA00219"/>
<evidence type="ECO:0000313" key="9">
    <source>
        <dbReference type="EMBL" id="SQD77345.1"/>
    </source>
</evidence>
<accession>A0A330LTA9</accession>
<evidence type="ECO:0000256" key="5">
    <source>
        <dbReference type="ARBA" id="ARBA00022984"/>
    </source>
</evidence>
<protein>
    <submittedName>
        <fullName evidence="9">Murein L,D-transpeptidase</fullName>
    </submittedName>
</protein>
<feature type="domain" description="L,D-TPase catalytic" evidence="8">
    <location>
        <begin position="215"/>
        <end position="387"/>
    </location>
</feature>
<dbReference type="Proteomes" id="UP000250163">
    <property type="component" value="Chromosome MORIYA"/>
</dbReference>
<name>A0A330LTA9_9GAMM</name>
<keyword evidence="6 7" id="KW-0961">Cell wall biogenesis/degradation</keyword>
<dbReference type="PROSITE" id="PS52029">
    <property type="entry name" value="LD_TPASE"/>
    <property type="match status" value="1"/>
</dbReference>
<dbReference type="PANTHER" id="PTHR41533">
    <property type="entry name" value="L,D-TRANSPEPTIDASE HI_1667-RELATED"/>
    <property type="match status" value="1"/>
</dbReference>
<dbReference type="GO" id="GO:0004180">
    <property type="term" value="F:carboxypeptidase activity"/>
    <property type="evidence" value="ECO:0007669"/>
    <property type="project" value="UniProtKB-ARBA"/>
</dbReference>
<keyword evidence="4 7" id="KW-0133">Cell shape</keyword>
<dbReference type="SUPFAM" id="SSF141523">
    <property type="entry name" value="L,D-transpeptidase catalytic domain-like"/>
    <property type="match status" value="1"/>
</dbReference>
<evidence type="ECO:0000256" key="1">
    <source>
        <dbReference type="ARBA" id="ARBA00004752"/>
    </source>
</evidence>
<dbReference type="InterPro" id="IPR002477">
    <property type="entry name" value="Peptidoglycan-bd-like"/>
</dbReference>
<evidence type="ECO:0000256" key="7">
    <source>
        <dbReference type="PROSITE-ProRule" id="PRU01373"/>
    </source>
</evidence>
<dbReference type="Gene3D" id="2.40.440.10">
    <property type="entry name" value="L,D-transpeptidase catalytic domain-like"/>
    <property type="match status" value="1"/>
</dbReference>
<keyword evidence="10" id="KW-1185">Reference proteome</keyword>
<comment type="pathway">
    <text evidence="1 7">Cell wall biogenesis; peptidoglycan biosynthesis.</text>
</comment>
<dbReference type="PANTHER" id="PTHR41533:SF1">
    <property type="entry name" value="L,D-TRANSPEPTIDASE YCBB-RELATED"/>
    <property type="match status" value="1"/>
</dbReference>
<dbReference type="Pfam" id="PF03734">
    <property type="entry name" value="YkuD"/>
    <property type="match status" value="1"/>
</dbReference>
<dbReference type="CDD" id="cd16913">
    <property type="entry name" value="YkuD_like"/>
    <property type="match status" value="1"/>
</dbReference>
<dbReference type="GO" id="GO:0071555">
    <property type="term" value="P:cell wall organization"/>
    <property type="evidence" value="ECO:0007669"/>
    <property type="project" value="UniProtKB-UniRule"/>
</dbReference>
<dbReference type="GO" id="GO:0009252">
    <property type="term" value="P:peptidoglycan biosynthetic process"/>
    <property type="evidence" value="ECO:0007669"/>
    <property type="project" value="UniProtKB-UniPathway"/>
</dbReference>
<dbReference type="GO" id="GO:0016740">
    <property type="term" value="F:transferase activity"/>
    <property type="evidence" value="ECO:0007669"/>
    <property type="project" value="UniProtKB-KW"/>
</dbReference>
<comment type="similarity">
    <text evidence="2">Belongs to the YkuD family.</text>
</comment>
<dbReference type="AlphaFoldDB" id="A0A330LTA9"/>
<dbReference type="GO" id="GO:0008360">
    <property type="term" value="P:regulation of cell shape"/>
    <property type="evidence" value="ECO:0007669"/>
    <property type="project" value="UniProtKB-UniRule"/>
</dbReference>
<dbReference type="EMBL" id="LS483250">
    <property type="protein sequence ID" value="SQD77345.1"/>
    <property type="molecule type" value="Genomic_DNA"/>
</dbReference>
<evidence type="ECO:0000256" key="4">
    <source>
        <dbReference type="ARBA" id="ARBA00022960"/>
    </source>
</evidence>
<reference evidence="10" key="1">
    <citation type="submission" date="2018-05" db="EMBL/GenBank/DDBJ databases">
        <authorList>
            <person name="Cea G.-C."/>
            <person name="William W."/>
        </authorList>
    </citation>
    <scope>NUCLEOTIDE SEQUENCE [LARGE SCALE GENOMIC DNA]</scope>
    <source>
        <strain evidence="10">DB21MT 5</strain>
    </source>
</reference>